<accession>A0A6A6BSW3</accession>
<name>A0A6A6BSW3_9PEZI</name>
<dbReference type="OrthoDB" id="2431475at2759"/>
<organism evidence="2 3">
    <name type="scientific">Aplosporella prunicola CBS 121167</name>
    <dbReference type="NCBI Taxonomy" id="1176127"/>
    <lineage>
        <taxon>Eukaryota</taxon>
        <taxon>Fungi</taxon>
        <taxon>Dikarya</taxon>
        <taxon>Ascomycota</taxon>
        <taxon>Pezizomycotina</taxon>
        <taxon>Dothideomycetes</taxon>
        <taxon>Dothideomycetes incertae sedis</taxon>
        <taxon>Botryosphaeriales</taxon>
        <taxon>Aplosporellaceae</taxon>
        <taxon>Aplosporella</taxon>
    </lineage>
</organism>
<dbReference type="GeneID" id="54303496"/>
<feature type="compositionally biased region" description="Basic and acidic residues" evidence="1">
    <location>
        <begin position="213"/>
        <end position="223"/>
    </location>
</feature>
<evidence type="ECO:0000313" key="2">
    <source>
        <dbReference type="EMBL" id="KAF2146355.1"/>
    </source>
</evidence>
<feature type="compositionally biased region" description="Basic and acidic residues" evidence="1">
    <location>
        <begin position="289"/>
        <end position="300"/>
    </location>
</feature>
<feature type="compositionally biased region" description="Basic and acidic residues" evidence="1">
    <location>
        <begin position="232"/>
        <end position="242"/>
    </location>
</feature>
<gene>
    <name evidence="2" type="ORF">K452DRAFT_355756</name>
</gene>
<feature type="region of interest" description="Disordered" evidence="1">
    <location>
        <begin position="81"/>
        <end position="365"/>
    </location>
</feature>
<dbReference type="EMBL" id="ML995476">
    <property type="protein sequence ID" value="KAF2146355.1"/>
    <property type="molecule type" value="Genomic_DNA"/>
</dbReference>
<sequence length="449" mass="51932">MPSENYTDDHVAELLKKDAKASSARYAAVGLQAYLPKRPTGAAPKPNTRFLRNILRETDTHNQALLAKEAEESRARLKALRDKRREYGVEGEQSRSKDGHGAVEHRHRDRDERPAKRRRTDDGDAYSDGDHTRRHDDGHRSRRSRRDRSEDRSERKEKRSRREYGSDDDREDYRSRHSSHRHRSHRHRDRGESEDRSRDRRHASSRKHRHRSRSPDESPERRHTSSRKHRDRSLSEDGDRDRHGSRHRHRRRRSPSSGRSRSVSKDRRRSRREKQSPSASTADAGNSKDGSRKGMTTKRDPPRRRSLSPASDSDPLEAIIGPAPPPPAPKVRGRGRGAFTSSSAMDAHFADNYDPSQDIHPGSDVEDDWDQALEALRDRQRWKQQGAERLKAAGFTEEEVKRWEKGGEKTEEDVRWRKKGEGREWDRGKVVDADGHVDVGADWGRLKGT</sequence>
<evidence type="ECO:0008006" key="4">
    <source>
        <dbReference type="Google" id="ProtNLM"/>
    </source>
</evidence>
<feature type="compositionally biased region" description="Basic and acidic residues" evidence="1">
    <location>
        <begin position="189"/>
        <end position="198"/>
    </location>
</feature>
<feature type="compositionally biased region" description="Basic residues" evidence="1">
    <location>
        <begin position="243"/>
        <end position="254"/>
    </location>
</feature>
<evidence type="ECO:0000256" key="1">
    <source>
        <dbReference type="SAM" id="MobiDB-lite"/>
    </source>
</evidence>
<feature type="compositionally biased region" description="Basic residues" evidence="1">
    <location>
        <begin position="176"/>
        <end position="188"/>
    </location>
</feature>
<reference evidence="2" key="1">
    <citation type="journal article" date="2020" name="Stud. Mycol.">
        <title>101 Dothideomycetes genomes: a test case for predicting lifestyles and emergence of pathogens.</title>
        <authorList>
            <person name="Haridas S."/>
            <person name="Albert R."/>
            <person name="Binder M."/>
            <person name="Bloem J."/>
            <person name="Labutti K."/>
            <person name="Salamov A."/>
            <person name="Andreopoulos B."/>
            <person name="Baker S."/>
            <person name="Barry K."/>
            <person name="Bills G."/>
            <person name="Bluhm B."/>
            <person name="Cannon C."/>
            <person name="Castanera R."/>
            <person name="Culley D."/>
            <person name="Daum C."/>
            <person name="Ezra D."/>
            <person name="Gonzalez J."/>
            <person name="Henrissat B."/>
            <person name="Kuo A."/>
            <person name="Liang C."/>
            <person name="Lipzen A."/>
            <person name="Lutzoni F."/>
            <person name="Magnuson J."/>
            <person name="Mondo S."/>
            <person name="Nolan M."/>
            <person name="Ohm R."/>
            <person name="Pangilinan J."/>
            <person name="Park H.-J."/>
            <person name="Ramirez L."/>
            <person name="Alfaro M."/>
            <person name="Sun H."/>
            <person name="Tritt A."/>
            <person name="Yoshinaga Y."/>
            <person name="Zwiers L.-H."/>
            <person name="Turgeon B."/>
            <person name="Goodwin S."/>
            <person name="Spatafora J."/>
            <person name="Crous P."/>
            <person name="Grigoriev I."/>
        </authorList>
    </citation>
    <scope>NUCLEOTIDE SEQUENCE</scope>
    <source>
        <strain evidence="2">CBS 121167</strain>
    </source>
</reference>
<dbReference type="Proteomes" id="UP000799438">
    <property type="component" value="Unassembled WGS sequence"/>
</dbReference>
<dbReference type="AlphaFoldDB" id="A0A6A6BSW3"/>
<proteinExistence type="predicted"/>
<feature type="compositionally biased region" description="Basic residues" evidence="1">
    <location>
        <begin position="199"/>
        <end position="212"/>
    </location>
</feature>
<feature type="compositionally biased region" description="Basic and acidic residues" evidence="1">
    <location>
        <begin position="81"/>
        <end position="139"/>
    </location>
</feature>
<dbReference type="PANTHER" id="PTHR40132">
    <property type="entry name" value="PRE-MRNA-SPLICING FACTOR 38B"/>
    <property type="match status" value="1"/>
</dbReference>
<dbReference type="PANTHER" id="PTHR40132:SF1">
    <property type="entry name" value="PRE-MRNA-SPLICING FACTOR 38B"/>
    <property type="match status" value="1"/>
</dbReference>
<feature type="compositionally biased region" description="Basic and acidic residues" evidence="1">
    <location>
        <begin position="147"/>
        <end position="175"/>
    </location>
</feature>
<evidence type="ECO:0000313" key="3">
    <source>
        <dbReference type="Proteomes" id="UP000799438"/>
    </source>
</evidence>
<protein>
    <recommendedName>
        <fullName evidence="4">Pre-mRNA-splicing factor 38B</fullName>
    </recommendedName>
</protein>
<dbReference type="RefSeq" id="XP_033402064.1">
    <property type="nucleotide sequence ID" value="XM_033545990.1"/>
</dbReference>
<keyword evidence="3" id="KW-1185">Reference proteome</keyword>